<organism evidence="1 2">
    <name type="scientific">Falsiroseomonas algicola</name>
    <dbReference type="NCBI Taxonomy" id="2716930"/>
    <lineage>
        <taxon>Bacteria</taxon>
        <taxon>Pseudomonadati</taxon>
        <taxon>Pseudomonadota</taxon>
        <taxon>Alphaproteobacteria</taxon>
        <taxon>Acetobacterales</taxon>
        <taxon>Roseomonadaceae</taxon>
        <taxon>Falsiroseomonas</taxon>
    </lineage>
</organism>
<name>A0A6M1LUI8_9PROT</name>
<dbReference type="RefSeq" id="WP_164698071.1">
    <property type="nucleotide sequence ID" value="NZ_JAAIKB010000026.1"/>
</dbReference>
<keyword evidence="2" id="KW-1185">Reference proteome</keyword>
<dbReference type="AlphaFoldDB" id="A0A6M1LUI8"/>
<accession>A0A6M1LUI8</accession>
<sequence length="69" mass="7993">MKRITFTMDERGLIHRICADEEVEVYIVGPHVPKDRVYRWSSLRVGPAQVDEEIGGWPIGDRHYMPAVN</sequence>
<reference evidence="1 2" key="1">
    <citation type="submission" date="2020-03" db="EMBL/GenBank/DDBJ databases">
        <title>Roseomonas stagni sp. nov., isolated from pond water in Japan.</title>
        <authorList>
            <person name="Furuhata K."/>
            <person name="Miyamoto H."/>
            <person name="Goto K."/>
        </authorList>
    </citation>
    <scope>NUCLEOTIDE SEQUENCE [LARGE SCALE GENOMIC DNA]</scope>
    <source>
        <strain evidence="1 2">PeD5</strain>
    </source>
</reference>
<comment type="caution">
    <text evidence="1">The sequence shown here is derived from an EMBL/GenBank/DDBJ whole genome shotgun (WGS) entry which is preliminary data.</text>
</comment>
<evidence type="ECO:0000313" key="1">
    <source>
        <dbReference type="EMBL" id="NGM24156.1"/>
    </source>
</evidence>
<evidence type="ECO:0000313" key="2">
    <source>
        <dbReference type="Proteomes" id="UP000475385"/>
    </source>
</evidence>
<protein>
    <submittedName>
        <fullName evidence="1">Uncharacterized protein</fullName>
    </submittedName>
</protein>
<dbReference type="Proteomes" id="UP000475385">
    <property type="component" value="Unassembled WGS sequence"/>
</dbReference>
<gene>
    <name evidence="1" type="ORF">G3576_29465</name>
</gene>
<dbReference type="EMBL" id="JAAIKB010000026">
    <property type="protein sequence ID" value="NGM24156.1"/>
    <property type="molecule type" value="Genomic_DNA"/>
</dbReference>
<proteinExistence type="predicted"/>